<name>A0A4R9A7I5_9MICO</name>
<sequence>MSSTPRSNATPGVQTAPATDWTPYYDAQSGRAVRPVLRQVLELRDPAVPGTAIDLGCGGGIETRYLLQNGWRVHAIDADPASAGRVRVGLSDTQLGRLSFRSARFEELADSPEGLPAADLVNACFSLPFCAPESFPALWAQICAALRPGAGFSGELFGPHDSWAGRPDMNFHSRAEVDELLGGLHVHSLIEDDRLGFSAFGRRHWHVFHIVARRSA</sequence>
<dbReference type="GO" id="GO:0008168">
    <property type="term" value="F:methyltransferase activity"/>
    <property type="evidence" value="ECO:0007669"/>
    <property type="project" value="UniProtKB-KW"/>
</dbReference>
<dbReference type="RefSeq" id="WP_134518619.1">
    <property type="nucleotide sequence ID" value="NZ_SOHE01000022.1"/>
</dbReference>
<evidence type="ECO:0000313" key="3">
    <source>
        <dbReference type="EMBL" id="TFD53351.1"/>
    </source>
</evidence>
<dbReference type="AlphaFoldDB" id="A0A4R9A7I5"/>
<feature type="domain" description="Methyltransferase" evidence="2">
    <location>
        <begin position="53"/>
        <end position="149"/>
    </location>
</feature>
<proteinExistence type="predicted"/>
<organism evidence="3 4">
    <name type="scientific">Cryobacterium frigoriphilum</name>
    <dbReference type="NCBI Taxonomy" id="1259150"/>
    <lineage>
        <taxon>Bacteria</taxon>
        <taxon>Bacillati</taxon>
        <taxon>Actinomycetota</taxon>
        <taxon>Actinomycetes</taxon>
        <taxon>Micrococcales</taxon>
        <taxon>Microbacteriaceae</taxon>
        <taxon>Cryobacterium</taxon>
    </lineage>
</organism>
<dbReference type="CDD" id="cd02440">
    <property type="entry name" value="AdoMet_MTases"/>
    <property type="match status" value="1"/>
</dbReference>
<keyword evidence="4" id="KW-1185">Reference proteome</keyword>
<dbReference type="GO" id="GO:0032259">
    <property type="term" value="P:methylation"/>
    <property type="evidence" value="ECO:0007669"/>
    <property type="project" value="UniProtKB-KW"/>
</dbReference>
<accession>A0A4R9A7I5</accession>
<dbReference type="Pfam" id="PF13649">
    <property type="entry name" value="Methyltransf_25"/>
    <property type="match status" value="1"/>
</dbReference>
<gene>
    <name evidence="3" type="ORF">E3T55_05695</name>
</gene>
<keyword evidence="3" id="KW-0489">Methyltransferase</keyword>
<reference evidence="3 4" key="1">
    <citation type="submission" date="2019-03" db="EMBL/GenBank/DDBJ databases">
        <title>Genomics of glacier-inhabiting Cryobacterium strains.</title>
        <authorList>
            <person name="Liu Q."/>
            <person name="Xin Y.-H."/>
        </authorList>
    </citation>
    <scope>NUCLEOTIDE SEQUENCE [LARGE SCALE GENOMIC DNA]</scope>
    <source>
        <strain evidence="3 4">Hh14</strain>
    </source>
</reference>
<dbReference type="Gene3D" id="3.40.50.150">
    <property type="entry name" value="Vaccinia Virus protein VP39"/>
    <property type="match status" value="1"/>
</dbReference>
<evidence type="ECO:0000259" key="2">
    <source>
        <dbReference type="Pfam" id="PF13649"/>
    </source>
</evidence>
<dbReference type="InterPro" id="IPR029063">
    <property type="entry name" value="SAM-dependent_MTases_sf"/>
</dbReference>
<evidence type="ECO:0000313" key="4">
    <source>
        <dbReference type="Proteomes" id="UP000297447"/>
    </source>
</evidence>
<dbReference type="SUPFAM" id="SSF53335">
    <property type="entry name" value="S-adenosyl-L-methionine-dependent methyltransferases"/>
    <property type="match status" value="1"/>
</dbReference>
<dbReference type="Proteomes" id="UP000297447">
    <property type="component" value="Unassembled WGS sequence"/>
</dbReference>
<dbReference type="InterPro" id="IPR041698">
    <property type="entry name" value="Methyltransf_25"/>
</dbReference>
<protein>
    <submittedName>
        <fullName evidence="3">Class I SAM-dependent methyltransferase</fullName>
    </submittedName>
</protein>
<comment type="caution">
    <text evidence="3">The sequence shown here is derived from an EMBL/GenBank/DDBJ whole genome shotgun (WGS) entry which is preliminary data.</text>
</comment>
<feature type="region of interest" description="Disordered" evidence="1">
    <location>
        <begin position="1"/>
        <end position="22"/>
    </location>
</feature>
<feature type="compositionally biased region" description="Polar residues" evidence="1">
    <location>
        <begin position="1"/>
        <end position="17"/>
    </location>
</feature>
<dbReference type="OrthoDB" id="9804312at2"/>
<keyword evidence="3" id="KW-0808">Transferase</keyword>
<evidence type="ECO:0000256" key="1">
    <source>
        <dbReference type="SAM" id="MobiDB-lite"/>
    </source>
</evidence>
<dbReference type="EMBL" id="SOHE01000022">
    <property type="protein sequence ID" value="TFD53351.1"/>
    <property type="molecule type" value="Genomic_DNA"/>
</dbReference>